<evidence type="ECO:0000256" key="1">
    <source>
        <dbReference type="SAM" id="MobiDB-lite"/>
    </source>
</evidence>
<proteinExistence type="predicted"/>
<organism evidence="2 3">
    <name type="scientific">Chryseobacterium carnipullorum</name>
    <dbReference type="NCBI Taxonomy" id="1124835"/>
    <lineage>
        <taxon>Bacteria</taxon>
        <taxon>Pseudomonadati</taxon>
        <taxon>Bacteroidota</taxon>
        <taxon>Flavobacteriia</taxon>
        <taxon>Flavobacteriales</taxon>
        <taxon>Weeksellaceae</taxon>
        <taxon>Chryseobacterium group</taxon>
        <taxon>Chryseobacterium</taxon>
    </lineage>
</organism>
<accession>A0A376DTV6</accession>
<evidence type="ECO:0000313" key="2">
    <source>
        <dbReference type="EMBL" id="STC95471.1"/>
    </source>
</evidence>
<dbReference type="EMBL" id="UFVQ01000003">
    <property type="protein sequence ID" value="STC95471.1"/>
    <property type="molecule type" value="Genomic_DNA"/>
</dbReference>
<name>A0A376DTV6_CHRCU</name>
<sequence>MNTSFRNSDLDAEPVITPYIINNEAKFYEMLMTVNGNQPLFSQKSTMERAGVKDVEQEMKDIDSDLEKKMSNDLL</sequence>
<dbReference type="Proteomes" id="UP000255224">
    <property type="component" value="Unassembled WGS sequence"/>
</dbReference>
<dbReference type="AlphaFoldDB" id="A0A376DTV6"/>
<gene>
    <name evidence="2" type="ORF">NCTC13533_01897</name>
</gene>
<evidence type="ECO:0000313" key="3">
    <source>
        <dbReference type="Proteomes" id="UP000255224"/>
    </source>
</evidence>
<protein>
    <submittedName>
        <fullName evidence="2">Uncharacterized protein</fullName>
    </submittedName>
</protein>
<reference evidence="2 3" key="1">
    <citation type="submission" date="2018-06" db="EMBL/GenBank/DDBJ databases">
        <authorList>
            <consortium name="Pathogen Informatics"/>
            <person name="Doyle S."/>
        </authorList>
    </citation>
    <scope>NUCLEOTIDE SEQUENCE [LARGE SCALE GENOMIC DNA]</scope>
    <source>
        <strain evidence="2 3">NCTC13533</strain>
    </source>
</reference>
<feature type="region of interest" description="Disordered" evidence="1">
    <location>
        <begin position="49"/>
        <end position="75"/>
    </location>
</feature>